<dbReference type="AlphaFoldDB" id="A0A0C3JR82"/>
<keyword evidence="5" id="KW-1185">Reference proteome</keyword>
<dbReference type="Gene3D" id="3.20.20.70">
    <property type="entry name" value="Aldolase class I"/>
    <property type="match status" value="1"/>
</dbReference>
<proteinExistence type="predicted"/>
<keyword evidence="1" id="KW-0521">NADP</keyword>
<organism evidence="4 5">
    <name type="scientific">Pisolithus tinctorius Marx 270</name>
    <dbReference type="NCBI Taxonomy" id="870435"/>
    <lineage>
        <taxon>Eukaryota</taxon>
        <taxon>Fungi</taxon>
        <taxon>Dikarya</taxon>
        <taxon>Basidiomycota</taxon>
        <taxon>Agaricomycotina</taxon>
        <taxon>Agaricomycetes</taxon>
        <taxon>Agaricomycetidae</taxon>
        <taxon>Boletales</taxon>
        <taxon>Sclerodermatineae</taxon>
        <taxon>Pisolithaceae</taxon>
        <taxon>Pisolithus</taxon>
    </lineage>
</organism>
<evidence type="ECO:0000313" key="5">
    <source>
        <dbReference type="Proteomes" id="UP000054217"/>
    </source>
</evidence>
<gene>
    <name evidence="4" type="ORF">M404DRAFT_30027</name>
</gene>
<keyword evidence="2" id="KW-0520">NAD</keyword>
<evidence type="ECO:0000256" key="2">
    <source>
        <dbReference type="ARBA" id="ARBA00023027"/>
    </source>
</evidence>
<dbReference type="Pfam" id="PF01207">
    <property type="entry name" value="Dus"/>
    <property type="match status" value="1"/>
</dbReference>
<dbReference type="InterPro" id="IPR013785">
    <property type="entry name" value="Aldolase_TIM"/>
</dbReference>
<name>A0A0C3JR82_PISTI</name>
<dbReference type="SUPFAM" id="SSF51395">
    <property type="entry name" value="FMN-linked oxidoreductases"/>
    <property type="match status" value="1"/>
</dbReference>
<dbReference type="InterPro" id="IPR035587">
    <property type="entry name" value="DUS-like_FMN-bd"/>
</dbReference>
<evidence type="ECO:0000256" key="1">
    <source>
        <dbReference type="ARBA" id="ARBA00022857"/>
    </source>
</evidence>
<sequence length="221" mass="25097">MLENAGAQILACHGRIREQRGHDSGLADWCKIRAVKEAVSVPVFADGNISYWEDVHTLLRPCDEVEATGKTDELVTIEPTIGLRVLLHWLAQPYFRPLTHLRQVDPEALQPQQQPLSMPLPPQFTNALVKNGDDLDRSKHVHLRDPVTLLMREDWESVSCTRRRERSFALGSTRADIVRIALREGETDHVPSVIEYQRDTAIYSSARTTLTLALPYYSINH</sequence>
<evidence type="ECO:0000313" key="4">
    <source>
        <dbReference type="EMBL" id="KIN99991.1"/>
    </source>
</evidence>
<dbReference type="InParanoid" id="A0A0C3JR82"/>
<dbReference type="PANTHER" id="PTHR11082:SF5">
    <property type="entry name" value="TRNA-DIHYDROURIDINE(16_17) SYNTHASE [NAD(P)(+)]-LIKE"/>
    <property type="match status" value="1"/>
</dbReference>
<dbReference type="HOGENOM" id="CLU_1251117_0_0_1"/>
<reference evidence="5" key="2">
    <citation type="submission" date="2015-01" db="EMBL/GenBank/DDBJ databases">
        <title>Evolutionary Origins and Diversification of the Mycorrhizal Mutualists.</title>
        <authorList>
            <consortium name="DOE Joint Genome Institute"/>
            <consortium name="Mycorrhizal Genomics Consortium"/>
            <person name="Kohler A."/>
            <person name="Kuo A."/>
            <person name="Nagy L.G."/>
            <person name="Floudas D."/>
            <person name="Copeland A."/>
            <person name="Barry K.W."/>
            <person name="Cichocki N."/>
            <person name="Veneault-Fourrey C."/>
            <person name="LaButti K."/>
            <person name="Lindquist E.A."/>
            <person name="Lipzen A."/>
            <person name="Lundell T."/>
            <person name="Morin E."/>
            <person name="Murat C."/>
            <person name="Riley R."/>
            <person name="Ohm R."/>
            <person name="Sun H."/>
            <person name="Tunlid A."/>
            <person name="Henrissat B."/>
            <person name="Grigoriev I.V."/>
            <person name="Hibbett D.S."/>
            <person name="Martin F."/>
        </authorList>
    </citation>
    <scope>NUCLEOTIDE SEQUENCE [LARGE SCALE GENOMIC DNA]</scope>
    <source>
        <strain evidence="5">Marx 270</strain>
    </source>
</reference>
<feature type="domain" description="DUS-like FMN-binding" evidence="3">
    <location>
        <begin position="1"/>
        <end position="61"/>
    </location>
</feature>
<protein>
    <recommendedName>
        <fullName evidence="3">DUS-like FMN-binding domain-containing protein</fullName>
    </recommendedName>
</protein>
<dbReference type="OrthoDB" id="272303at2759"/>
<reference evidence="4 5" key="1">
    <citation type="submission" date="2014-04" db="EMBL/GenBank/DDBJ databases">
        <authorList>
            <consortium name="DOE Joint Genome Institute"/>
            <person name="Kuo A."/>
            <person name="Kohler A."/>
            <person name="Costa M.D."/>
            <person name="Nagy L.G."/>
            <person name="Floudas D."/>
            <person name="Copeland A."/>
            <person name="Barry K.W."/>
            <person name="Cichocki N."/>
            <person name="Veneault-Fourrey C."/>
            <person name="LaButti K."/>
            <person name="Lindquist E.A."/>
            <person name="Lipzen A."/>
            <person name="Lundell T."/>
            <person name="Morin E."/>
            <person name="Murat C."/>
            <person name="Sun H."/>
            <person name="Tunlid A."/>
            <person name="Henrissat B."/>
            <person name="Grigoriev I.V."/>
            <person name="Hibbett D.S."/>
            <person name="Martin F."/>
            <person name="Nordberg H.P."/>
            <person name="Cantor M.N."/>
            <person name="Hua S.X."/>
        </authorList>
    </citation>
    <scope>NUCLEOTIDE SEQUENCE [LARGE SCALE GENOMIC DNA]</scope>
    <source>
        <strain evidence="4 5">Marx 270</strain>
    </source>
</reference>
<dbReference type="PANTHER" id="PTHR11082">
    <property type="entry name" value="TRNA-DIHYDROURIDINE SYNTHASE"/>
    <property type="match status" value="1"/>
</dbReference>
<evidence type="ECO:0000259" key="3">
    <source>
        <dbReference type="Pfam" id="PF01207"/>
    </source>
</evidence>
<dbReference type="GO" id="GO:0017150">
    <property type="term" value="F:tRNA dihydrouridine synthase activity"/>
    <property type="evidence" value="ECO:0007669"/>
    <property type="project" value="TreeGrafter"/>
</dbReference>
<accession>A0A0C3JR82</accession>
<dbReference type="Proteomes" id="UP000054217">
    <property type="component" value="Unassembled WGS sequence"/>
</dbReference>
<dbReference type="STRING" id="870435.A0A0C3JR82"/>
<dbReference type="EMBL" id="KN832000">
    <property type="protein sequence ID" value="KIN99991.1"/>
    <property type="molecule type" value="Genomic_DNA"/>
</dbReference>